<evidence type="ECO:0000313" key="5">
    <source>
        <dbReference type="Proteomes" id="UP000277811"/>
    </source>
</evidence>
<name>A0A498R8P4_9FIRM</name>
<gene>
    <name evidence="4" type="ORF">LUCI_2834</name>
</gene>
<evidence type="ECO:0000256" key="1">
    <source>
        <dbReference type="ARBA" id="ARBA00022723"/>
    </source>
</evidence>
<organism evidence="4 5">
    <name type="scientific">Lucifera butyrica</name>
    <dbReference type="NCBI Taxonomy" id="1351585"/>
    <lineage>
        <taxon>Bacteria</taxon>
        <taxon>Bacillati</taxon>
        <taxon>Bacillota</taxon>
        <taxon>Negativicutes</taxon>
        <taxon>Veillonellales</taxon>
        <taxon>Veillonellaceae</taxon>
        <taxon>Lucifera</taxon>
    </lineage>
</organism>
<dbReference type="SUPFAM" id="SSF53639">
    <property type="entry name" value="AraD/HMP-PK domain-like"/>
    <property type="match status" value="1"/>
</dbReference>
<dbReference type="PANTHER" id="PTHR22789:SF0">
    <property type="entry name" value="3-OXO-TETRONATE 4-PHOSPHATE DECARBOXYLASE-RELATED"/>
    <property type="match status" value="1"/>
</dbReference>
<dbReference type="Proteomes" id="UP000277811">
    <property type="component" value="Unassembled WGS sequence"/>
</dbReference>
<proteinExistence type="predicted"/>
<dbReference type="PANTHER" id="PTHR22789">
    <property type="entry name" value="FUCULOSE PHOSPHATE ALDOLASE"/>
    <property type="match status" value="1"/>
</dbReference>
<keyword evidence="1" id="KW-0479">Metal-binding</keyword>
<evidence type="ECO:0000313" key="4">
    <source>
        <dbReference type="EMBL" id="VBB07569.1"/>
    </source>
</evidence>
<keyword evidence="5" id="KW-1185">Reference proteome</keyword>
<dbReference type="GO" id="GO:0019323">
    <property type="term" value="P:pentose catabolic process"/>
    <property type="evidence" value="ECO:0007669"/>
    <property type="project" value="TreeGrafter"/>
</dbReference>
<dbReference type="GO" id="GO:0046872">
    <property type="term" value="F:metal ion binding"/>
    <property type="evidence" value="ECO:0007669"/>
    <property type="project" value="UniProtKB-KW"/>
</dbReference>
<dbReference type="SMART" id="SM01007">
    <property type="entry name" value="Aldolase_II"/>
    <property type="match status" value="1"/>
</dbReference>
<dbReference type="InterPro" id="IPR050197">
    <property type="entry name" value="Aldolase_class_II_sugar_metab"/>
</dbReference>
<dbReference type="RefSeq" id="WP_122628501.1">
    <property type="nucleotide sequence ID" value="NZ_UPPP01000076.1"/>
</dbReference>
<keyword evidence="2" id="KW-0456">Lyase</keyword>
<dbReference type="GO" id="GO:0005829">
    <property type="term" value="C:cytosol"/>
    <property type="evidence" value="ECO:0007669"/>
    <property type="project" value="TreeGrafter"/>
</dbReference>
<dbReference type="GO" id="GO:0016832">
    <property type="term" value="F:aldehyde-lyase activity"/>
    <property type="evidence" value="ECO:0007669"/>
    <property type="project" value="TreeGrafter"/>
</dbReference>
<evidence type="ECO:0000256" key="2">
    <source>
        <dbReference type="ARBA" id="ARBA00023239"/>
    </source>
</evidence>
<dbReference type="Pfam" id="PF00596">
    <property type="entry name" value="Aldolase_II"/>
    <property type="match status" value="1"/>
</dbReference>
<dbReference type="EMBL" id="UPPP01000076">
    <property type="protein sequence ID" value="VBB07569.1"/>
    <property type="molecule type" value="Genomic_DNA"/>
</dbReference>
<sequence length="219" mass="23565">MLLDEQRRKVIEIALTAQREKLIALTFGNFSSRDKETGYICITPSGMDYKTLVPEDIVVVDVNCNVIDGKRKPSIETPLHCATYRKRSDVSGVAHTHSVFATAWASCGCSIPVVVAELAALIGGPVECAPYAPMGTVELAEVVTDHLKDRHAVLMANHGALAVGPDIDTAYCNAVVVEEGAKIAFYSKMIGNAQVIPGDECVCLRRAVLEKYGQKPCGC</sequence>
<feature type="domain" description="Class II aldolase/adducin N-terminal" evidence="3">
    <location>
        <begin position="8"/>
        <end position="185"/>
    </location>
</feature>
<protein>
    <recommendedName>
        <fullName evidence="3">Class II aldolase/adducin N-terminal domain-containing protein</fullName>
    </recommendedName>
</protein>
<dbReference type="InterPro" id="IPR036409">
    <property type="entry name" value="Aldolase_II/adducin_N_sf"/>
</dbReference>
<dbReference type="Gene3D" id="3.40.225.10">
    <property type="entry name" value="Class II aldolase/adducin N-terminal domain"/>
    <property type="match status" value="1"/>
</dbReference>
<dbReference type="InterPro" id="IPR001303">
    <property type="entry name" value="Aldolase_II/adducin_N"/>
</dbReference>
<reference evidence="4 5" key="1">
    <citation type="submission" date="2018-06" db="EMBL/GenBank/DDBJ databases">
        <authorList>
            <person name="Strepis N."/>
        </authorList>
    </citation>
    <scope>NUCLEOTIDE SEQUENCE [LARGE SCALE GENOMIC DNA]</scope>
    <source>
        <strain evidence="4">LUCI</strain>
    </source>
</reference>
<dbReference type="OrthoDB" id="9794581at2"/>
<dbReference type="AlphaFoldDB" id="A0A498R8P4"/>
<evidence type="ECO:0000259" key="3">
    <source>
        <dbReference type="SMART" id="SM01007"/>
    </source>
</evidence>
<accession>A0A498R8P4</accession>